<name>A0A2S7IL79_9BACT</name>
<evidence type="ECO:0000256" key="1">
    <source>
        <dbReference type="ARBA" id="ARBA00009477"/>
    </source>
</evidence>
<dbReference type="GO" id="GO:0022857">
    <property type="term" value="F:transmembrane transporter activity"/>
    <property type="evidence" value="ECO:0007669"/>
    <property type="project" value="InterPro"/>
</dbReference>
<dbReference type="Proteomes" id="UP000239590">
    <property type="component" value="Unassembled WGS sequence"/>
</dbReference>
<dbReference type="AlphaFoldDB" id="A0A2S7IL79"/>
<dbReference type="GO" id="GO:0030313">
    <property type="term" value="C:cell envelope"/>
    <property type="evidence" value="ECO:0007669"/>
    <property type="project" value="TreeGrafter"/>
</dbReference>
<dbReference type="GO" id="GO:0015679">
    <property type="term" value="P:plasma membrane copper ion transport"/>
    <property type="evidence" value="ECO:0007669"/>
    <property type="project" value="TreeGrafter"/>
</dbReference>
<reference evidence="7" key="1">
    <citation type="submission" date="2018-02" db="EMBL/GenBank/DDBJ databases">
        <title>Genome sequencing of Solimonas sp. HR-BB.</title>
        <authorList>
            <person name="Lee Y."/>
            <person name="Jeon C.O."/>
        </authorList>
    </citation>
    <scope>NUCLEOTIDE SEQUENCE [LARGE SCALE GENOMIC DNA]</scope>
    <source>
        <strain evidence="7">HR-U</strain>
    </source>
</reference>
<accession>A0A2S7IL79</accession>
<evidence type="ECO:0000313" key="7">
    <source>
        <dbReference type="Proteomes" id="UP000239590"/>
    </source>
</evidence>
<comment type="caution">
    <text evidence="6">The sequence shown here is derived from an EMBL/GenBank/DDBJ whole genome shotgun (WGS) entry which is preliminary data.</text>
</comment>
<gene>
    <name evidence="6" type="ORF">C5O19_02175</name>
</gene>
<evidence type="ECO:0000313" key="6">
    <source>
        <dbReference type="EMBL" id="PQA58501.1"/>
    </source>
</evidence>
<dbReference type="InterPro" id="IPR058647">
    <property type="entry name" value="BSH_CzcB-like"/>
</dbReference>
<dbReference type="Gene3D" id="2.40.50.100">
    <property type="match status" value="1"/>
</dbReference>
<protein>
    <submittedName>
        <fullName evidence="6">Efflux RND transporter periplasmic adaptor subunit</fullName>
    </submittedName>
</protein>
<keyword evidence="7" id="KW-1185">Reference proteome</keyword>
<dbReference type="PROSITE" id="PS51257">
    <property type="entry name" value="PROKAR_LIPOPROTEIN"/>
    <property type="match status" value="1"/>
</dbReference>
<organism evidence="6 7">
    <name type="scientific">Siphonobacter curvatus</name>
    <dbReference type="NCBI Taxonomy" id="2094562"/>
    <lineage>
        <taxon>Bacteria</taxon>
        <taxon>Pseudomonadati</taxon>
        <taxon>Bacteroidota</taxon>
        <taxon>Cytophagia</taxon>
        <taxon>Cytophagales</taxon>
        <taxon>Cytophagaceae</taxon>
        <taxon>Siphonobacter</taxon>
    </lineage>
</organism>
<dbReference type="Gene3D" id="2.40.420.20">
    <property type="match status" value="1"/>
</dbReference>
<dbReference type="OrthoDB" id="9806939at2"/>
<feature type="chain" id="PRO_5015585774" evidence="3">
    <location>
        <begin position="17"/>
        <end position="358"/>
    </location>
</feature>
<dbReference type="InterPro" id="IPR051909">
    <property type="entry name" value="MFP_Cation_Efflux"/>
</dbReference>
<keyword evidence="2" id="KW-0813">Transport</keyword>
<comment type="similarity">
    <text evidence="1">Belongs to the membrane fusion protein (MFP) (TC 8.A.1) family.</text>
</comment>
<proteinExistence type="inferred from homology"/>
<dbReference type="InterPro" id="IPR006143">
    <property type="entry name" value="RND_pump_MFP"/>
</dbReference>
<dbReference type="InterPro" id="IPR058792">
    <property type="entry name" value="Beta-barrel_RND_2"/>
</dbReference>
<evidence type="ECO:0000256" key="3">
    <source>
        <dbReference type="SAM" id="SignalP"/>
    </source>
</evidence>
<dbReference type="PANTHER" id="PTHR30097">
    <property type="entry name" value="CATION EFFLUX SYSTEM PROTEIN CUSB"/>
    <property type="match status" value="1"/>
</dbReference>
<feature type="domain" description="CzcB-like barrel-sandwich hybrid" evidence="5">
    <location>
        <begin position="63"/>
        <end position="206"/>
    </location>
</feature>
<dbReference type="Pfam" id="PF25973">
    <property type="entry name" value="BSH_CzcB"/>
    <property type="match status" value="1"/>
</dbReference>
<dbReference type="FunFam" id="2.40.30.170:FF:000010">
    <property type="entry name" value="Efflux RND transporter periplasmic adaptor subunit"/>
    <property type="match status" value="1"/>
</dbReference>
<keyword evidence="3" id="KW-0732">Signal</keyword>
<feature type="domain" description="CusB-like beta-barrel" evidence="4">
    <location>
        <begin position="210"/>
        <end position="284"/>
    </location>
</feature>
<dbReference type="EMBL" id="PTRA01000001">
    <property type="protein sequence ID" value="PQA58501.1"/>
    <property type="molecule type" value="Genomic_DNA"/>
</dbReference>
<evidence type="ECO:0000256" key="2">
    <source>
        <dbReference type="ARBA" id="ARBA00022448"/>
    </source>
</evidence>
<dbReference type="PANTHER" id="PTHR30097:SF4">
    <property type="entry name" value="SLR6042 PROTEIN"/>
    <property type="match status" value="1"/>
</dbReference>
<dbReference type="Gene3D" id="2.40.30.170">
    <property type="match status" value="1"/>
</dbReference>
<dbReference type="SUPFAM" id="SSF111369">
    <property type="entry name" value="HlyD-like secretion proteins"/>
    <property type="match status" value="1"/>
</dbReference>
<dbReference type="GO" id="GO:0016020">
    <property type="term" value="C:membrane"/>
    <property type="evidence" value="ECO:0007669"/>
    <property type="project" value="InterPro"/>
</dbReference>
<dbReference type="GO" id="GO:0060003">
    <property type="term" value="P:copper ion export"/>
    <property type="evidence" value="ECO:0007669"/>
    <property type="project" value="TreeGrafter"/>
</dbReference>
<dbReference type="Pfam" id="PF25954">
    <property type="entry name" value="Beta-barrel_RND_2"/>
    <property type="match status" value="1"/>
</dbReference>
<dbReference type="Gene3D" id="1.10.287.470">
    <property type="entry name" value="Helix hairpin bin"/>
    <property type="match status" value="1"/>
</dbReference>
<evidence type="ECO:0000259" key="5">
    <source>
        <dbReference type="Pfam" id="PF25973"/>
    </source>
</evidence>
<sequence length="358" mass="40121">MKTKSFFYLLSLVALAACHSNKEPQEVNSKDTDSAFKTDTVHVRNYEQELQFTGEVSFDQKRVDRVFPIVSGNVLDVNAELGAYVKQGQVLAKLQSADVSQYQRDYNQAKAGFDMAKRNADNAEQLYKSKFSSESDLINARKQLEIATSELDRSTQVLKMYGGTSSGNQPTFLVKAPVSGYVVERNVNPNTQIRSDNGNSMFTISNLSDVWIMINIYESDIEAVKVGQQVNITTLAYPDKVFQGRIENISQVIDNDSKVLQARVVLPNPNGLLKPQMFCTIKLHIEKPERLLAVNPKSVIFSEDKYFVIKAAGKEKYVAVPVEVVRSTSRYSYVKGDLKDNDRVVTEGALLLFNELTD</sequence>
<dbReference type="NCBIfam" id="TIGR01730">
    <property type="entry name" value="RND_mfp"/>
    <property type="match status" value="1"/>
</dbReference>
<dbReference type="RefSeq" id="WP_104709716.1">
    <property type="nucleotide sequence ID" value="NZ_PTRA01000001.1"/>
</dbReference>
<feature type="signal peptide" evidence="3">
    <location>
        <begin position="1"/>
        <end position="16"/>
    </location>
</feature>
<evidence type="ECO:0000259" key="4">
    <source>
        <dbReference type="Pfam" id="PF25954"/>
    </source>
</evidence>